<keyword evidence="2" id="KW-1133">Transmembrane helix</keyword>
<feature type="compositionally biased region" description="Low complexity" evidence="1">
    <location>
        <begin position="46"/>
        <end position="62"/>
    </location>
</feature>
<sequence length="361" mass="35955">MPSGNRQLLPLRLVFLACLVAFTQSENEASQIAPTPTVVGVASAQNASETNNSEAVSSESAAPAATSASASLSGSENVIQPSMANSESAFQQLQSSSESATASAVLTNFFSQPLSSSEVVPVVNASSPPSASPLSAVSPNSVVVINSGDLSSSEALASMLSAISANSSVEIQPSQTEFQMTTVSPAAAQSESPSAGNSSAGDFLPSASATAQTASVTANVVPTSASISQSVASSPTAMVPDASAEISPSSTVVSPASSSAAVPVPSGSGSGAAGGSSPQQEEKKKEGGGGGGMSSGAKAAVGIFVSLAIVGLIALVVVLYRRNYLTPRSIKSLMKGGVRYQTHDDSMSYNDEGMLILPDRR</sequence>
<protein>
    <recommendedName>
        <fullName evidence="6">Syndecan/Neurexin domain-containing protein</fullName>
    </recommendedName>
</protein>
<accession>A0AAV4EB95</accession>
<dbReference type="Proteomes" id="UP000762676">
    <property type="component" value="Unassembled WGS sequence"/>
</dbReference>
<name>A0AAV4EB95_9GAST</name>
<feature type="region of interest" description="Disordered" evidence="1">
    <location>
        <begin position="176"/>
        <end position="203"/>
    </location>
</feature>
<gene>
    <name evidence="4" type="ORF">ElyMa_000015900</name>
</gene>
<feature type="transmembrane region" description="Helical" evidence="2">
    <location>
        <begin position="299"/>
        <end position="320"/>
    </location>
</feature>
<organism evidence="4 5">
    <name type="scientific">Elysia marginata</name>
    <dbReference type="NCBI Taxonomy" id="1093978"/>
    <lineage>
        <taxon>Eukaryota</taxon>
        <taxon>Metazoa</taxon>
        <taxon>Spiralia</taxon>
        <taxon>Lophotrochozoa</taxon>
        <taxon>Mollusca</taxon>
        <taxon>Gastropoda</taxon>
        <taxon>Heterobranchia</taxon>
        <taxon>Euthyneura</taxon>
        <taxon>Panpulmonata</taxon>
        <taxon>Sacoglossa</taxon>
        <taxon>Placobranchoidea</taxon>
        <taxon>Plakobranchidae</taxon>
        <taxon>Elysia</taxon>
    </lineage>
</organism>
<feature type="chain" id="PRO_5043584982" description="Syndecan/Neurexin domain-containing protein" evidence="3">
    <location>
        <begin position="26"/>
        <end position="361"/>
    </location>
</feature>
<feature type="region of interest" description="Disordered" evidence="1">
    <location>
        <begin position="248"/>
        <end position="292"/>
    </location>
</feature>
<comment type="caution">
    <text evidence="4">The sequence shown here is derived from an EMBL/GenBank/DDBJ whole genome shotgun (WGS) entry which is preliminary data.</text>
</comment>
<evidence type="ECO:0000256" key="1">
    <source>
        <dbReference type="SAM" id="MobiDB-lite"/>
    </source>
</evidence>
<keyword evidence="2" id="KW-0812">Transmembrane</keyword>
<keyword evidence="2" id="KW-0472">Membrane</keyword>
<feature type="region of interest" description="Disordered" evidence="1">
    <location>
        <begin position="43"/>
        <end position="62"/>
    </location>
</feature>
<reference evidence="4 5" key="1">
    <citation type="journal article" date="2021" name="Elife">
        <title>Chloroplast acquisition without the gene transfer in kleptoplastic sea slugs, Plakobranchus ocellatus.</title>
        <authorList>
            <person name="Maeda T."/>
            <person name="Takahashi S."/>
            <person name="Yoshida T."/>
            <person name="Shimamura S."/>
            <person name="Takaki Y."/>
            <person name="Nagai Y."/>
            <person name="Toyoda A."/>
            <person name="Suzuki Y."/>
            <person name="Arimoto A."/>
            <person name="Ishii H."/>
            <person name="Satoh N."/>
            <person name="Nishiyama T."/>
            <person name="Hasebe M."/>
            <person name="Maruyama T."/>
            <person name="Minagawa J."/>
            <person name="Obokata J."/>
            <person name="Shigenobu S."/>
        </authorList>
    </citation>
    <scope>NUCLEOTIDE SEQUENCE [LARGE SCALE GENOMIC DNA]</scope>
</reference>
<evidence type="ECO:0000256" key="3">
    <source>
        <dbReference type="SAM" id="SignalP"/>
    </source>
</evidence>
<evidence type="ECO:0000313" key="4">
    <source>
        <dbReference type="EMBL" id="GFR57977.1"/>
    </source>
</evidence>
<dbReference type="AlphaFoldDB" id="A0AAV4EB95"/>
<evidence type="ECO:0000256" key="2">
    <source>
        <dbReference type="SAM" id="Phobius"/>
    </source>
</evidence>
<keyword evidence="3" id="KW-0732">Signal</keyword>
<proteinExistence type="predicted"/>
<feature type="compositionally biased region" description="Low complexity" evidence="1">
    <location>
        <begin position="248"/>
        <end position="267"/>
    </location>
</feature>
<feature type="compositionally biased region" description="Low complexity" evidence="1">
    <location>
        <begin position="184"/>
        <end position="195"/>
    </location>
</feature>
<keyword evidence="5" id="KW-1185">Reference proteome</keyword>
<dbReference type="EMBL" id="BMAT01000032">
    <property type="protein sequence ID" value="GFR57977.1"/>
    <property type="molecule type" value="Genomic_DNA"/>
</dbReference>
<feature type="signal peptide" evidence="3">
    <location>
        <begin position="1"/>
        <end position="25"/>
    </location>
</feature>
<evidence type="ECO:0000313" key="5">
    <source>
        <dbReference type="Proteomes" id="UP000762676"/>
    </source>
</evidence>
<evidence type="ECO:0008006" key="6">
    <source>
        <dbReference type="Google" id="ProtNLM"/>
    </source>
</evidence>